<evidence type="ECO:0000256" key="3">
    <source>
        <dbReference type="ARBA" id="ARBA00023002"/>
    </source>
</evidence>
<evidence type="ECO:0000256" key="2">
    <source>
        <dbReference type="ARBA" id="ARBA00007406"/>
    </source>
</evidence>
<dbReference type="NCBIfam" id="TIGR01534">
    <property type="entry name" value="GAPDH-I"/>
    <property type="match status" value="1"/>
</dbReference>
<comment type="similarity">
    <text evidence="2 8">Belongs to the glyceraldehyde-3-phosphate dehydrogenase family.</text>
</comment>
<evidence type="ECO:0000256" key="7">
    <source>
        <dbReference type="PIRSR" id="PIRSR000149-4"/>
    </source>
</evidence>
<dbReference type="GO" id="GO:0006006">
    <property type="term" value="P:glucose metabolic process"/>
    <property type="evidence" value="ECO:0007669"/>
    <property type="project" value="InterPro"/>
</dbReference>
<dbReference type="EMBL" id="LT985188">
    <property type="protein sequence ID" value="SPD87086.1"/>
    <property type="molecule type" value="Genomic_DNA"/>
</dbReference>
<evidence type="ECO:0000256" key="4">
    <source>
        <dbReference type="PIRSR" id="PIRSR000149-1"/>
    </source>
</evidence>
<dbReference type="Pfam" id="PF00044">
    <property type="entry name" value="Gp_dh_N"/>
    <property type="match status" value="1"/>
</dbReference>
<dbReference type="CDD" id="cd05214">
    <property type="entry name" value="GAPDH_I_N"/>
    <property type="match status" value="1"/>
</dbReference>
<dbReference type="InterPro" id="IPR036291">
    <property type="entry name" value="NAD(P)-bd_dom_sf"/>
</dbReference>
<proteinExistence type="inferred from homology"/>
<feature type="binding site" evidence="6">
    <location>
        <position position="113"/>
    </location>
    <ligand>
        <name>NAD(+)</name>
        <dbReference type="ChEBI" id="CHEBI:57540"/>
    </ligand>
</feature>
<feature type="binding site" evidence="6">
    <location>
        <position position="69"/>
    </location>
    <ligand>
        <name>NAD(+)</name>
        <dbReference type="ChEBI" id="CHEBI:57540"/>
    </ligand>
</feature>
<evidence type="ECO:0000256" key="6">
    <source>
        <dbReference type="PIRSR" id="PIRSR000149-3"/>
    </source>
</evidence>
<feature type="binding site" evidence="6">
    <location>
        <position position="349"/>
    </location>
    <ligand>
        <name>NAD(+)</name>
        <dbReference type="ChEBI" id="CHEBI:57540"/>
    </ligand>
</feature>
<accession>A0A2N9JH51</accession>
<dbReference type="InterPro" id="IPR020829">
    <property type="entry name" value="GlycerAld_3-P_DH_cat"/>
</dbReference>
<feature type="binding site" evidence="5">
    <location>
        <position position="268"/>
    </location>
    <ligand>
        <name>D-glyceraldehyde 3-phosphate</name>
        <dbReference type="ChEBI" id="CHEBI:59776"/>
    </ligand>
</feature>
<dbReference type="GO" id="GO:0051287">
    <property type="term" value="F:NAD binding"/>
    <property type="evidence" value="ECO:0007669"/>
    <property type="project" value="InterPro"/>
</dbReference>
<dbReference type="InterPro" id="IPR006424">
    <property type="entry name" value="Glyceraldehyde-3-P_DH_1"/>
</dbReference>
<dbReference type="SMART" id="SM00846">
    <property type="entry name" value="Gp_dh_N"/>
    <property type="match status" value="1"/>
</dbReference>
<dbReference type="CDD" id="cd18126">
    <property type="entry name" value="GAPDH_I_C"/>
    <property type="match status" value="1"/>
</dbReference>
<dbReference type="FunFam" id="3.40.50.720:FF:000001">
    <property type="entry name" value="Glyceraldehyde-3-phosphate dehydrogenase"/>
    <property type="match status" value="1"/>
</dbReference>
<keyword evidence="6" id="KW-0520">NAD</keyword>
<dbReference type="EC" id="1.2.1.-" evidence="9"/>
<evidence type="ECO:0000313" key="12">
    <source>
        <dbReference type="Proteomes" id="UP000238164"/>
    </source>
</evidence>
<protein>
    <recommendedName>
        <fullName evidence="9">Glyceraldehyde-3-phosphate dehydrogenase</fullName>
        <ecNumber evidence="9">1.2.1.-</ecNumber>
    </recommendedName>
</protein>
<name>A0A2N9JH51_9ACTN</name>
<evidence type="ECO:0000259" key="10">
    <source>
        <dbReference type="SMART" id="SM00846"/>
    </source>
</evidence>
<sequence>MNQRRARAFFYRVKNVHPCLRLNAGKNQTKGNHHMTVKVGINGFGRIGRNYFRALTASGADIEVVGVNDLTDNKTLAHLLKYDSILHRFPGEISFDDESITVDGHKIMAYAERDPSKLPWGEIGADVVIESTGFFTDATKAKAHIDAGAKKVIISAPAKNEDITVVIGVNEGDYDPATDTIISNASCTTNCLAPMAKVLNDSVGIVRGLMTTVHAYTADQNLQDGPHSDLRRSRNAALNIVPTKTGAAAAVALVLPELKGKFDGYALRVPTPTGSATDLTFISGKETSVEEVNAAIKAAAEGPLKGILAYTEDPIVSKDIETDPHSCIFDAGLTKVIGNLVKVVGWYDNEWGYSNRLVDLTTLVGADL</sequence>
<dbReference type="AlphaFoldDB" id="A0A2N9JH51"/>
<dbReference type="PROSITE" id="PS00071">
    <property type="entry name" value="GAPDH"/>
    <property type="match status" value="1"/>
</dbReference>
<feature type="binding site" evidence="6">
    <location>
        <position position="155"/>
    </location>
    <ligand>
        <name>NAD(+)</name>
        <dbReference type="ChEBI" id="CHEBI:57540"/>
    </ligand>
</feature>
<keyword evidence="6" id="KW-0547">Nucleotide-binding</keyword>
<dbReference type="FunFam" id="3.30.360.10:FF:000002">
    <property type="entry name" value="Glyceraldehyde-3-phosphate dehydrogenase"/>
    <property type="match status" value="1"/>
</dbReference>
<evidence type="ECO:0000256" key="5">
    <source>
        <dbReference type="PIRSR" id="PIRSR000149-2"/>
    </source>
</evidence>
<dbReference type="SUPFAM" id="SSF51735">
    <property type="entry name" value="NAD(P)-binding Rossmann-fold domains"/>
    <property type="match status" value="1"/>
</dbReference>
<organism evidence="11 12">
    <name type="scientific">Micropruina glycogenica</name>
    <dbReference type="NCBI Taxonomy" id="75385"/>
    <lineage>
        <taxon>Bacteria</taxon>
        <taxon>Bacillati</taxon>
        <taxon>Actinomycetota</taxon>
        <taxon>Actinomycetes</taxon>
        <taxon>Propionibacteriales</taxon>
        <taxon>Nocardioidaceae</taxon>
        <taxon>Micropruina</taxon>
    </lineage>
</organism>
<feature type="binding site" evidence="5">
    <location>
        <position position="217"/>
    </location>
    <ligand>
        <name>D-glyceraldehyde 3-phosphate</name>
        <dbReference type="ChEBI" id="CHEBI:59776"/>
    </ligand>
</feature>
<dbReference type="PIRSF" id="PIRSF000149">
    <property type="entry name" value="GAP_DH"/>
    <property type="match status" value="1"/>
</dbReference>
<feature type="binding site" evidence="6">
    <location>
        <begin position="46"/>
        <end position="47"/>
    </location>
    <ligand>
        <name>NAD(+)</name>
        <dbReference type="ChEBI" id="CHEBI:57540"/>
    </ligand>
</feature>
<dbReference type="InterPro" id="IPR020831">
    <property type="entry name" value="GlycerAld/Erythrose_P_DH"/>
</dbReference>
<keyword evidence="3 9" id="KW-0560">Oxidoreductase</keyword>
<reference evidence="11 12" key="1">
    <citation type="submission" date="2018-02" db="EMBL/GenBank/DDBJ databases">
        <authorList>
            <person name="Cohen D.B."/>
            <person name="Kent A.D."/>
        </authorList>
    </citation>
    <scope>NUCLEOTIDE SEQUENCE [LARGE SCALE GENOMIC DNA]</scope>
    <source>
        <strain evidence="11">1</strain>
    </source>
</reference>
<dbReference type="Gene3D" id="3.30.360.10">
    <property type="entry name" value="Dihydrodipicolinate Reductase, domain 2"/>
    <property type="match status" value="1"/>
</dbReference>
<dbReference type="Proteomes" id="UP000238164">
    <property type="component" value="Chromosome 1"/>
</dbReference>
<dbReference type="PANTHER" id="PTHR43148">
    <property type="entry name" value="GLYCERALDEHYDE-3-PHOSPHATE DEHYDROGENASE 2"/>
    <property type="match status" value="1"/>
</dbReference>
<feature type="site" description="Activates thiol group during catalysis" evidence="7">
    <location>
        <position position="214"/>
    </location>
</feature>
<dbReference type="Pfam" id="PF02800">
    <property type="entry name" value="Gp_dh_C"/>
    <property type="match status" value="1"/>
</dbReference>
<feature type="domain" description="Glyceraldehyde 3-phosphate dehydrogenase NAD(P) binding" evidence="10">
    <location>
        <begin position="37"/>
        <end position="187"/>
    </location>
</feature>
<dbReference type="Gene3D" id="3.40.50.720">
    <property type="entry name" value="NAD(P)-binding Rossmann-like Domain"/>
    <property type="match status" value="1"/>
</dbReference>
<evidence type="ECO:0000313" key="11">
    <source>
        <dbReference type="EMBL" id="SPD87086.1"/>
    </source>
</evidence>
<dbReference type="GO" id="GO:0004365">
    <property type="term" value="F:glyceraldehyde-3-phosphate dehydrogenase (NAD+) (phosphorylating) activity"/>
    <property type="evidence" value="ECO:0007669"/>
    <property type="project" value="UniProtKB-ARBA"/>
</dbReference>
<dbReference type="KEGG" id="mgg:MPLG2_2056"/>
<keyword evidence="12" id="KW-1185">Reference proteome</keyword>
<dbReference type="GO" id="GO:0050661">
    <property type="term" value="F:NADP binding"/>
    <property type="evidence" value="ECO:0007669"/>
    <property type="project" value="InterPro"/>
</dbReference>
<evidence type="ECO:0000256" key="1">
    <source>
        <dbReference type="ARBA" id="ARBA00004496"/>
    </source>
</evidence>
<gene>
    <name evidence="11" type="primary">gapA</name>
    <name evidence="11" type="ORF">MPLG2_2056</name>
</gene>
<comment type="subcellular location">
    <subcellularLocation>
        <location evidence="1">Cytoplasm</location>
    </subcellularLocation>
</comment>
<feature type="active site" description="Nucleophile" evidence="4">
    <location>
        <position position="187"/>
    </location>
</feature>
<dbReference type="GO" id="GO:0005737">
    <property type="term" value="C:cytoplasm"/>
    <property type="evidence" value="ECO:0007669"/>
    <property type="project" value="UniProtKB-SubCell"/>
</dbReference>
<feature type="binding site" evidence="5">
    <location>
        <begin position="186"/>
        <end position="188"/>
    </location>
    <ligand>
        <name>D-glyceraldehyde 3-phosphate</name>
        <dbReference type="ChEBI" id="CHEBI:59776"/>
    </ligand>
</feature>
<feature type="binding site" evidence="5">
    <location>
        <begin position="245"/>
        <end position="246"/>
    </location>
    <ligand>
        <name>D-glyceraldehyde 3-phosphate</name>
        <dbReference type="ChEBI" id="CHEBI:59776"/>
    </ligand>
</feature>
<dbReference type="InterPro" id="IPR020830">
    <property type="entry name" value="GlycerAld_3-P_DH_AS"/>
</dbReference>
<dbReference type="PRINTS" id="PR00078">
    <property type="entry name" value="G3PDHDRGNASE"/>
</dbReference>
<evidence type="ECO:0000256" key="8">
    <source>
        <dbReference type="RuleBase" id="RU000397"/>
    </source>
</evidence>
<dbReference type="SUPFAM" id="SSF55347">
    <property type="entry name" value="Glyceraldehyde-3-phosphate dehydrogenase-like, C-terminal domain"/>
    <property type="match status" value="1"/>
</dbReference>
<evidence type="ECO:0000256" key="9">
    <source>
        <dbReference type="RuleBase" id="RU361160"/>
    </source>
</evidence>
<dbReference type="InterPro" id="IPR020828">
    <property type="entry name" value="GlycerAld_3-P_DH_NAD(P)-bd"/>
</dbReference>